<feature type="domain" description="HAMP" evidence="4">
    <location>
        <begin position="195"/>
        <end position="248"/>
    </location>
</feature>
<dbReference type="InterPro" id="IPR029787">
    <property type="entry name" value="Nucleotide_cyclase"/>
</dbReference>
<dbReference type="SMART" id="SM00267">
    <property type="entry name" value="GGDEF"/>
    <property type="match status" value="1"/>
</dbReference>
<dbReference type="GO" id="GO:0043709">
    <property type="term" value="P:cell adhesion involved in single-species biofilm formation"/>
    <property type="evidence" value="ECO:0007669"/>
    <property type="project" value="TreeGrafter"/>
</dbReference>
<dbReference type="SMART" id="SM00304">
    <property type="entry name" value="HAMP"/>
    <property type="match status" value="1"/>
</dbReference>
<keyword evidence="3" id="KW-0812">Transmembrane</keyword>
<dbReference type="InterPro" id="IPR050469">
    <property type="entry name" value="Diguanylate_Cyclase"/>
</dbReference>
<dbReference type="AlphaFoldDB" id="A0A972JAL5"/>
<evidence type="ECO:0000259" key="4">
    <source>
        <dbReference type="PROSITE" id="PS50885"/>
    </source>
</evidence>
<protein>
    <recommendedName>
        <fullName evidence="1">diguanylate cyclase</fullName>
        <ecNumber evidence="1">2.7.7.65</ecNumber>
    </recommendedName>
</protein>
<dbReference type="Gene3D" id="6.10.340.10">
    <property type="match status" value="1"/>
</dbReference>
<gene>
    <name evidence="6" type="ORF">GPA21_06115</name>
</gene>
<evidence type="ECO:0000256" key="3">
    <source>
        <dbReference type="SAM" id="Phobius"/>
    </source>
</evidence>
<dbReference type="SUPFAM" id="SSF55073">
    <property type="entry name" value="Nucleotide cyclase"/>
    <property type="match status" value="1"/>
</dbReference>
<dbReference type="NCBIfam" id="TIGR00254">
    <property type="entry name" value="GGDEF"/>
    <property type="match status" value="1"/>
</dbReference>
<dbReference type="InterPro" id="IPR019247">
    <property type="entry name" value="Histidine_kinase_BarA_N"/>
</dbReference>
<dbReference type="GO" id="GO:1902201">
    <property type="term" value="P:negative regulation of bacterial-type flagellum-dependent cell motility"/>
    <property type="evidence" value="ECO:0007669"/>
    <property type="project" value="TreeGrafter"/>
</dbReference>
<feature type="transmembrane region" description="Helical" evidence="3">
    <location>
        <begin position="12"/>
        <end position="33"/>
    </location>
</feature>
<evidence type="ECO:0000313" key="6">
    <source>
        <dbReference type="EMBL" id="NMG02542.1"/>
    </source>
</evidence>
<dbReference type="RefSeq" id="WP_168987328.1">
    <property type="nucleotide sequence ID" value="NZ_CAWPHM010000188.1"/>
</dbReference>
<dbReference type="FunFam" id="3.30.70.270:FF:000001">
    <property type="entry name" value="Diguanylate cyclase domain protein"/>
    <property type="match status" value="1"/>
</dbReference>
<dbReference type="Pfam" id="PF00990">
    <property type="entry name" value="GGDEF"/>
    <property type="match status" value="1"/>
</dbReference>
<accession>A0A972JAL5</accession>
<dbReference type="GO" id="GO:0052621">
    <property type="term" value="F:diguanylate cyclase activity"/>
    <property type="evidence" value="ECO:0007669"/>
    <property type="project" value="UniProtKB-EC"/>
</dbReference>
<organism evidence="6 7">
    <name type="scientific">Azoarcus taiwanensis</name>
    <dbReference type="NCBI Taxonomy" id="666964"/>
    <lineage>
        <taxon>Bacteria</taxon>
        <taxon>Pseudomonadati</taxon>
        <taxon>Pseudomonadota</taxon>
        <taxon>Betaproteobacteria</taxon>
        <taxon>Rhodocyclales</taxon>
        <taxon>Zoogloeaceae</taxon>
        <taxon>Azoarcus</taxon>
    </lineage>
</organism>
<comment type="caution">
    <text evidence="6">The sequence shown here is derived from an EMBL/GenBank/DDBJ whole genome shotgun (WGS) entry which is preliminary data.</text>
</comment>
<dbReference type="InterPro" id="IPR043128">
    <property type="entry name" value="Rev_trsase/Diguanyl_cyclase"/>
</dbReference>
<evidence type="ECO:0000259" key="5">
    <source>
        <dbReference type="PROSITE" id="PS50887"/>
    </source>
</evidence>
<dbReference type="PROSITE" id="PS50885">
    <property type="entry name" value="HAMP"/>
    <property type="match status" value="1"/>
</dbReference>
<evidence type="ECO:0000313" key="7">
    <source>
        <dbReference type="Proteomes" id="UP000599523"/>
    </source>
</evidence>
<sequence length="434" mass="46891">MKTSLKPLLLSAVILPAALLATVISMVFIAFGLRALDTEFEERGLGIVSFLAPAAEYGLISGNRPALDALAFGVLEQRDVVAIAFFDAEVRPLVQSGRLSSTPQATLSEVNSPVILGKEGERMVLAAPVMALPLAIDDLMRDVAALDDTSRIGWTVIELDTRSLERSKQDMWFRTLLVTALALMVTAWLATSLAGRFSDVIARLAGAVDALRAGRLDIVVEEASDIRELRTLQQGFNQMARSISESQATLQARVDEATAQLAHLALHDPLTGLPNRRAFEQALDDAVILSRRAGDRDALCFIDLDRFKIVNDTAGHAAGDELLRQVGELIRKHVRASDHLYRIGGDEFVLILRGCGQEEARKIAENLREAVSTLKFDWEGTAFTIGASIGLVRILGEDKSAADILVAADLACYAAKKGGRNQVHEPVAAADSCD</sequence>
<dbReference type="GO" id="GO:0005886">
    <property type="term" value="C:plasma membrane"/>
    <property type="evidence" value="ECO:0007669"/>
    <property type="project" value="TreeGrafter"/>
</dbReference>
<name>A0A972JAL5_9RHOO</name>
<dbReference type="InterPro" id="IPR000160">
    <property type="entry name" value="GGDEF_dom"/>
</dbReference>
<dbReference type="Pfam" id="PF09984">
    <property type="entry name" value="sCache_4"/>
    <property type="match status" value="1"/>
</dbReference>
<dbReference type="PROSITE" id="PS50887">
    <property type="entry name" value="GGDEF"/>
    <property type="match status" value="1"/>
</dbReference>
<dbReference type="EC" id="2.7.7.65" evidence="1"/>
<comment type="catalytic activity">
    <reaction evidence="2">
        <text>2 GTP = 3',3'-c-di-GMP + 2 diphosphate</text>
        <dbReference type="Rhea" id="RHEA:24898"/>
        <dbReference type="ChEBI" id="CHEBI:33019"/>
        <dbReference type="ChEBI" id="CHEBI:37565"/>
        <dbReference type="ChEBI" id="CHEBI:58805"/>
        <dbReference type="EC" id="2.7.7.65"/>
    </reaction>
</comment>
<dbReference type="CDD" id="cd06225">
    <property type="entry name" value="HAMP"/>
    <property type="match status" value="1"/>
</dbReference>
<dbReference type="PANTHER" id="PTHR45138:SF9">
    <property type="entry name" value="DIGUANYLATE CYCLASE DGCM-RELATED"/>
    <property type="match status" value="1"/>
</dbReference>
<proteinExistence type="predicted"/>
<dbReference type="InterPro" id="IPR003660">
    <property type="entry name" value="HAMP_dom"/>
</dbReference>
<reference evidence="6" key="1">
    <citation type="submission" date="2019-12" db="EMBL/GenBank/DDBJ databases">
        <title>Comparative genomics gives insights into the taxonomy of the Azoarcus-Aromatoleum group and reveals separate origins of nif in the plant-associated Azoarcus and non-plant-associated Aromatoleum sub-groups.</title>
        <authorList>
            <person name="Lafos M."/>
            <person name="Maluk M."/>
            <person name="Batista M."/>
            <person name="Junghare M."/>
            <person name="Carmona M."/>
            <person name="Faoro H."/>
            <person name="Cruz L.M."/>
            <person name="Battistoni F."/>
            <person name="De Souza E."/>
            <person name="Pedrosa F."/>
            <person name="Chen W.-M."/>
            <person name="Poole P.S."/>
            <person name="Dixon R.A."/>
            <person name="James E.K."/>
        </authorList>
    </citation>
    <scope>NUCLEOTIDE SEQUENCE</scope>
    <source>
        <strain evidence="6">NSC3</strain>
    </source>
</reference>
<feature type="domain" description="GGDEF" evidence="5">
    <location>
        <begin position="295"/>
        <end position="428"/>
    </location>
</feature>
<evidence type="ECO:0000256" key="1">
    <source>
        <dbReference type="ARBA" id="ARBA00012528"/>
    </source>
</evidence>
<dbReference type="Pfam" id="PF00672">
    <property type="entry name" value="HAMP"/>
    <property type="match status" value="1"/>
</dbReference>
<keyword evidence="3" id="KW-1133">Transmembrane helix</keyword>
<dbReference type="Gene3D" id="3.30.70.270">
    <property type="match status" value="1"/>
</dbReference>
<feature type="transmembrane region" description="Helical" evidence="3">
    <location>
        <begin position="171"/>
        <end position="190"/>
    </location>
</feature>
<keyword evidence="3" id="KW-0472">Membrane</keyword>
<keyword evidence="7" id="KW-1185">Reference proteome</keyword>
<dbReference type="Proteomes" id="UP000599523">
    <property type="component" value="Unassembled WGS sequence"/>
</dbReference>
<dbReference type="EMBL" id="WTVM01000026">
    <property type="protein sequence ID" value="NMG02542.1"/>
    <property type="molecule type" value="Genomic_DNA"/>
</dbReference>
<evidence type="ECO:0000256" key="2">
    <source>
        <dbReference type="ARBA" id="ARBA00034247"/>
    </source>
</evidence>
<dbReference type="GO" id="GO:0007165">
    <property type="term" value="P:signal transduction"/>
    <property type="evidence" value="ECO:0007669"/>
    <property type="project" value="InterPro"/>
</dbReference>
<dbReference type="CDD" id="cd01949">
    <property type="entry name" value="GGDEF"/>
    <property type="match status" value="1"/>
</dbReference>
<dbReference type="PANTHER" id="PTHR45138">
    <property type="entry name" value="REGULATORY COMPONENTS OF SENSORY TRANSDUCTION SYSTEM"/>
    <property type="match status" value="1"/>
</dbReference>